<dbReference type="Proteomes" id="UP000740883">
    <property type="component" value="Unassembled WGS sequence"/>
</dbReference>
<gene>
    <name evidence="1" type="ORF">NGRA_1648</name>
</gene>
<name>A0A9P6KYW8_9MICR</name>
<evidence type="ECO:0000313" key="1">
    <source>
        <dbReference type="EMBL" id="KAF9762937.1"/>
    </source>
</evidence>
<sequence>MHELKKKENEVKFIQEILISNKQDVSTFIATKEKTNEKVILKKTLIPINSTLQTIMMNKEINNSRHILKTSNMFEKDKFTVVVQEYEGFMPLDTFLRNENNFICVNEQIILYVVLKIFEILAENSLTKMIRLVDVENIWLNEEGDLKICWMSTILRNLRLFDNEVYKMNINSLENINKLMDLNSKHCKKRIYNFPNKSDDRIEYATKTTLPNMFVYEKSVIFQDAGKTINKTGKRKYGNKKICIERSEYEKVSEIEQRKKVINGDFIKKLVSKMIFYRSAISEKDLEANITRLTQIFKEERPTTAIIDHVLTASTLQILRSLFEEQIIPEEMLKKLRDALDLQAIKKEIRNVLNRDKEESPSIKEVFARNGFNMEGYNTISYKKGRFQVYEAVPAPTENKKEHIEDLLRIVDIQNRQIEMIYRTMKERNSIDKLEDDQLESLQKEISNILQKITKDEN</sequence>
<dbReference type="SUPFAM" id="SSF56112">
    <property type="entry name" value="Protein kinase-like (PK-like)"/>
    <property type="match status" value="1"/>
</dbReference>
<organism evidence="1 2">
    <name type="scientific">Nosema granulosis</name>
    <dbReference type="NCBI Taxonomy" id="83296"/>
    <lineage>
        <taxon>Eukaryota</taxon>
        <taxon>Fungi</taxon>
        <taxon>Fungi incertae sedis</taxon>
        <taxon>Microsporidia</taxon>
        <taxon>Nosematidae</taxon>
        <taxon>Nosema</taxon>
    </lineage>
</organism>
<dbReference type="EMBL" id="SBJO01000118">
    <property type="protein sequence ID" value="KAF9762937.1"/>
    <property type="molecule type" value="Genomic_DNA"/>
</dbReference>
<comment type="caution">
    <text evidence="1">The sequence shown here is derived from an EMBL/GenBank/DDBJ whole genome shotgun (WGS) entry which is preliminary data.</text>
</comment>
<proteinExistence type="predicted"/>
<dbReference type="OrthoDB" id="2196219at2759"/>
<evidence type="ECO:0000313" key="2">
    <source>
        <dbReference type="Proteomes" id="UP000740883"/>
    </source>
</evidence>
<dbReference type="InterPro" id="IPR011009">
    <property type="entry name" value="Kinase-like_dom_sf"/>
</dbReference>
<protein>
    <submittedName>
        <fullName evidence="1">Uncharacterized protein</fullName>
    </submittedName>
</protein>
<reference evidence="1 2" key="1">
    <citation type="journal article" date="2020" name="Genome Biol. Evol.">
        <title>Comparative genomics of strictly vertically transmitted, feminizing microsporidia endosymbionts of amphipod crustaceans.</title>
        <authorList>
            <person name="Cormier A."/>
            <person name="Chebbi M.A."/>
            <person name="Giraud I."/>
            <person name="Wattier R."/>
            <person name="Teixeira M."/>
            <person name="Gilbert C."/>
            <person name="Rigaud T."/>
            <person name="Cordaux R."/>
        </authorList>
    </citation>
    <scope>NUCLEOTIDE SEQUENCE [LARGE SCALE GENOMIC DNA]</scope>
    <source>
        <strain evidence="1 2">Ou3-Ou53</strain>
    </source>
</reference>
<keyword evidence="2" id="KW-1185">Reference proteome</keyword>
<dbReference type="AlphaFoldDB" id="A0A9P6KYW8"/>
<accession>A0A9P6KYW8</accession>